<comment type="caution">
    <text evidence="1">The sequence shown here is derived from an EMBL/GenBank/DDBJ whole genome shotgun (WGS) entry which is preliminary data.</text>
</comment>
<dbReference type="KEGG" id="sapo:SAPIO_CDS0390"/>
<proteinExistence type="predicted"/>
<reference evidence="1 2" key="1">
    <citation type="journal article" date="2014" name="Genome Announc.">
        <title>Draft genome sequence of the pathogenic fungus Scedosporium apiospermum.</title>
        <authorList>
            <person name="Vandeputte P."/>
            <person name="Ghamrawi S."/>
            <person name="Rechenmann M."/>
            <person name="Iltis A."/>
            <person name="Giraud S."/>
            <person name="Fleury M."/>
            <person name="Thornton C."/>
            <person name="Delhaes L."/>
            <person name="Meyer W."/>
            <person name="Papon N."/>
            <person name="Bouchara J.P."/>
        </authorList>
    </citation>
    <scope>NUCLEOTIDE SEQUENCE [LARGE SCALE GENOMIC DNA]</scope>
    <source>
        <strain evidence="1 2">IHEM 14462</strain>
    </source>
</reference>
<dbReference type="OMA" id="MAYINNQ"/>
<organism evidence="1 2">
    <name type="scientific">Pseudallescheria apiosperma</name>
    <name type="common">Scedosporium apiospermum</name>
    <dbReference type="NCBI Taxonomy" id="563466"/>
    <lineage>
        <taxon>Eukaryota</taxon>
        <taxon>Fungi</taxon>
        <taxon>Dikarya</taxon>
        <taxon>Ascomycota</taxon>
        <taxon>Pezizomycotina</taxon>
        <taxon>Sordariomycetes</taxon>
        <taxon>Hypocreomycetidae</taxon>
        <taxon>Microascales</taxon>
        <taxon>Microascaceae</taxon>
        <taxon>Scedosporium</taxon>
    </lineage>
</organism>
<evidence type="ECO:0000313" key="1">
    <source>
        <dbReference type="EMBL" id="KEZ46583.1"/>
    </source>
</evidence>
<dbReference type="AlphaFoldDB" id="A0A084GGX1"/>
<dbReference type="VEuPathDB" id="FungiDB:SAPIO_CDS0390"/>
<dbReference type="RefSeq" id="XP_016646382.1">
    <property type="nucleotide sequence ID" value="XM_016783182.1"/>
</dbReference>
<evidence type="ECO:0000313" key="2">
    <source>
        <dbReference type="Proteomes" id="UP000028545"/>
    </source>
</evidence>
<sequence>MPSPPPRMSPLPASAEPLPSVRILNQVEEDPRLLSVFPRNTPECRIVTFAVHMGLSILETGASRRTLVDTGMRVLDRWGARGMRSRAVGAVSRTPNRQAMMNLVDDFLSKCRADSPNVILSNRVVGDASTERYTWYEPQNGHDFDPKRAALVFVNSTIVRNAIQAADRLDREELRKFLFLLGISVAHELVHMFVGYLSGDNEDDTPPTIGRYPPGTSGIGEAGMHWENVLFNGFVEAMYDSSNPLGASQAGIYYLTTPSARGRLLNRDWMLRMLRFGFDFPASTTGPEVNMRRLRPMEQLRPRSDYQMLSQVVTNHDRMMAYINNQPSICFRSSDIERLMEMVDNPRRVRRD</sequence>
<dbReference type="EMBL" id="JOWA01000022">
    <property type="protein sequence ID" value="KEZ46583.1"/>
    <property type="molecule type" value="Genomic_DNA"/>
</dbReference>
<accession>A0A084GGX1</accession>
<keyword evidence="2" id="KW-1185">Reference proteome</keyword>
<name>A0A084GGX1_PSEDA</name>
<dbReference type="HOGENOM" id="CLU_067634_0_0_1"/>
<dbReference type="Proteomes" id="UP000028545">
    <property type="component" value="Unassembled WGS sequence"/>
</dbReference>
<gene>
    <name evidence="1" type="ORF">SAPIO_CDS0390</name>
</gene>
<dbReference type="GeneID" id="27718542"/>
<dbReference type="OrthoDB" id="5290015at2759"/>
<protein>
    <submittedName>
        <fullName evidence="1">Uncharacterized protein</fullName>
    </submittedName>
</protein>